<keyword evidence="5" id="KW-1185">Reference proteome</keyword>
<protein>
    <submittedName>
        <fullName evidence="4">Sensor domain-containing diguanylate cyclase</fullName>
    </submittedName>
</protein>
<dbReference type="InterPro" id="IPR052163">
    <property type="entry name" value="DGC-Regulatory_Protein"/>
</dbReference>
<dbReference type="NCBIfam" id="TIGR00229">
    <property type="entry name" value="sensory_box"/>
    <property type="match status" value="1"/>
</dbReference>
<dbReference type="InterPro" id="IPR000160">
    <property type="entry name" value="GGDEF_dom"/>
</dbReference>
<dbReference type="InterPro" id="IPR043128">
    <property type="entry name" value="Rev_trsase/Diguanyl_cyclase"/>
</dbReference>
<dbReference type="Proteomes" id="UP000790580">
    <property type="component" value="Unassembled WGS sequence"/>
</dbReference>
<dbReference type="NCBIfam" id="TIGR00254">
    <property type="entry name" value="GGDEF"/>
    <property type="match status" value="1"/>
</dbReference>
<dbReference type="SUPFAM" id="SSF55073">
    <property type="entry name" value="Nucleotide cyclase"/>
    <property type="match status" value="1"/>
</dbReference>
<evidence type="ECO:0000313" key="4">
    <source>
        <dbReference type="EMBL" id="MBU9722390.1"/>
    </source>
</evidence>
<dbReference type="EMBL" id="JAHQCR010000051">
    <property type="protein sequence ID" value="MBU9722390.1"/>
    <property type="molecule type" value="Genomic_DNA"/>
</dbReference>
<dbReference type="InterPro" id="IPR000014">
    <property type="entry name" value="PAS"/>
</dbReference>
<dbReference type="InterPro" id="IPR029787">
    <property type="entry name" value="Nucleotide_cyclase"/>
</dbReference>
<dbReference type="CDD" id="cd01949">
    <property type="entry name" value="GGDEF"/>
    <property type="match status" value="1"/>
</dbReference>
<dbReference type="PROSITE" id="PS50113">
    <property type="entry name" value="PAC"/>
    <property type="match status" value="1"/>
</dbReference>
<evidence type="ECO:0000259" key="3">
    <source>
        <dbReference type="PROSITE" id="PS50887"/>
    </source>
</evidence>
<evidence type="ECO:0000313" key="5">
    <source>
        <dbReference type="Proteomes" id="UP000790580"/>
    </source>
</evidence>
<evidence type="ECO:0000259" key="2">
    <source>
        <dbReference type="PROSITE" id="PS50113"/>
    </source>
</evidence>
<feature type="domain" description="PAC" evidence="2">
    <location>
        <begin position="109"/>
        <end position="161"/>
    </location>
</feature>
<dbReference type="PANTHER" id="PTHR46663:SF3">
    <property type="entry name" value="SLL0267 PROTEIN"/>
    <property type="match status" value="1"/>
</dbReference>
<dbReference type="PROSITE" id="PS50887">
    <property type="entry name" value="GGDEF"/>
    <property type="match status" value="1"/>
</dbReference>
<dbReference type="PANTHER" id="PTHR46663">
    <property type="entry name" value="DIGUANYLATE CYCLASE DGCT-RELATED"/>
    <property type="match status" value="1"/>
</dbReference>
<sequence>MGLLVSTWIINNKYVKLNQEYGDLNATQAKLEEQLKVKTANIRDYEMLFHSLDGAVYSYDVINNENSYFSEGFVDVYGYSPESWKDIIHDKDKHKVEADEIKLFAGEPSKIEYRIHHPYLGERWVVKYSTPIIGSDGNVTKINGQIIDITFRKELENELNQMAYYDDLTDLPNRKALDKHITKALARSKRHHHNFSIMFIDLDDFKIVNDTMGHEAGDDLLIEVVRRLNESIREEDLVARLGGDEFIIVFEETNKAEIEDIANRIIENIALPYTLNDKEVKISLSIGISMYPDDGEDKETLIDNADKAMYFAKNKGKNNYKMYTPDLENIDEKVGLVEKIVSKFQQAKLFN</sequence>
<evidence type="ECO:0000256" key="1">
    <source>
        <dbReference type="SAM" id="Coils"/>
    </source>
</evidence>
<feature type="domain" description="GGDEF" evidence="3">
    <location>
        <begin position="193"/>
        <end position="325"/>
    </location>
</feature>
<dbReference type="Gene3D" id="3.30.70.270">
    <property type="match status" value="1"/>
</dbReference>
<dbReference type="CDD" id="cd00130">
    <property type="entry name" value="PAS"/>
    <property type="match status" value="1"/>
</dbReference>
<name>A0ABS6JUZ0_9BACI</name>
<dbReference type="InterPro" id="IPR013655">
    <property type="entry name" value="PAS_fold_3"/>
</dbReference>
<proteinExistence type="predicted"/>
<gene>
    <name evidence="4" type="ORF">KS407_13205</name>
</gene>
<reference evidence="4 5" key="1">
    <citation type="submission" date="2021-06" db="EMBL/GenBank/DDBJ databases">
        <title>Bacillus sp. RD4P76, an endophyte from a halophyte.</title>
        <authorList>
            <person name="Sun J.-Q."/>
        </authorList>
    </citation>
    <scope>NUCLEOTIDE SEQUENCE [LARGE SCALE GENOMIC DNA]</scope>
    <source>
        <strain evidence="4 5">JCM 17098</strain>
    </source>
</reference>
<organism evidence="4 5">
    <name type="scientific">Evansella alkalicola</name>
    <dbReference type="NCBI Taxonomy" id="745819"/>
    <lineage>
        <taxon>Bacteria</taxon>
        <taxon>Bacillati</taxon>
        <taxon>Bacillota</taxon>
        <taxon>Bacilli</taxon>
        <taxon>Bacillales</taxon>
        <taxon>Bacillaceae</taxon>
        <taxon>Evansella</taxon>
    </lineage>
</organism>
<dbReference type="SUPFAM" id="SSF55785">
    <property type="entry name" value="PYP-like sensor domain (PAS domain)"/>
    <property type="match status" value="1"/>
</dbReference>
<dbReference type="InterPro" id="IPR035965">
    <property type="entry name" value="PAS-like_dom_sf"/>
</dbReference>
<dbReference type="SMART" id="SM00267">
    <property type="entry name" value="GGDEF"/>
    <property type="match status" value="1"/>
</dbReference>
<comment type="caution">
    <text evidence="4">The sequence shown here is derived from an EMBL/GenBank/DDBJ whole genome shotgun (WGS) entry which is preliminary data.</text>
</comment>
<feature type="coiled-coil region" evidence="1">
    <location>
        <begin position="14"/>
        <end position="48"/>
    </location>
</feature>
<keyword evidence="1" id="KW-0175">Coiled coil</keyword>
<dbReference type="Gene3D" id="3.30.450.20">
    <property type="entry name" value="PAS domain"/>
    <property type="match status" value="1"/>
</dbReference>
<accession>A0ABS6JUZ0</accession>
<dbReference type="Pfam" id="PF00990">
    <property type="entry name" value="GGDEF"/>
    <property type="match status" value="1"/>
</dbReference>
<dbReference type="Pfam" id="PF08447">
    <property type="entry name" value="PAS_3"/>
    <property type="match status" value="1"/>
</dbReference>
<dbReference type="InterPro" id="IPR000700">
    <property type="entry name" value="PAS-assoc_C"/>
</dbReference>